<dbReference type="AlphaFoldDB" id="A0A1H9D624"/>
<dbReference type="STRING" id="1855383.SAMN05216548_102362"/>
<reference evidence="1 2" key="1">
    <citation type="submission" date="2016-10" db="EMBL/GenBank/DDBJ databases">
        <authorList>
            <person name="de Groot N.N."/>
        </authorList>
    </citation>
    <scope>NUCLEOTIDE SEQUENCE [LARGE SCALE GENOMIC DNA]</scope>
    <source>
        <strain evidence="1 2">A52C2</strain>
    </source>
</reference>
<protein>
    <submittedName>
        <fullName evidence="1">Uncharacterized protein</fullName>
    </submittedName>
</protein>
<gene>
    <name evidence="1" type="ORF">SAMN05216548_102362</name>
</gene>
<dbReference type="Proteomes" id="UP000199647">
    <property type="component" value="Unassembled WGS sequence"/>
</dbReference>
<name>A0A1H9D624_9HYPH</name>
<accession>A0A1H9D624</accession>
<sequence length="129" mass="14234">MHRVVKSFNGEGQLHLASGDVLFGRYHIDVSFAPVRKVYESTGTFILPEPPGWDRVIDAQLAGPARIVMTDGTEIEVELGGILRDEISIVSADAMGARWWSRQVPASGSFVQPYRLVPNVRFEIAAEPL</sequence>
<evidence type="ECO:0000313" key="2">
    <source>
        <dbReference type="Proteomes" id="UP000199647"/>
    </source>
</evidence>
<evidence type="ECO:0000313" key="1">
    <source>
        <dbReference type="EMBL" id="SEQ08910.1"/>
    </source>
</evidence>
<organism evidence="1 2">
    <name type="scientific">Faunimonas pinastri</name>
    <dbReference type="NCBI Taxonomy" id="1855383"/>
    <lineage>
        <taxon>Bacteria</taxon>
        <taxon>Pseudomonadati</taxon>
        <taxon>Pseudomonadota</taxon>
        <taxon>Alphaproteobacteria</taxon>
        <taxon>Hyphomicrobiales</taxon>
        <taxon>Afifellaceae</taxon>
        <taxon>Faunimonas</taxon>
    </lineage>
</organism>
<proteinExistence type="predicted"/>
<keyword evidence="2" id="KW-1185">Reference proteome</keyword>
<dbReference type="EMBL" id="FOFG01000002">
    <property type="protein sequence ID" value="SEQ08910.1"/>
    <property type="molecule type" value="Genomic_DNA"/>
</dbReference>
<dbReference type="RefSeq" id="WP_092495516.1">
    <property type="nucleotide sequence ID" value="NZ_FOFG01000002.1"/>
</dbReference>